<comment type="caution">
    <text evidence="1">The sequence shown here is derived from an EMBL/GenBank/DDBJ whole genome shotgun (WGS) entry which is preliminary data.</text>
</comment>
<dbReference type="RefSeq" id="WP_244874010.1">
    <property type="nucleotide sequence ID" value="NZ_CAJPVI010000033.1"/>
</dbReference>
<evidence type="ECO:0008006" key="3">
    <source>
        <dbReference type="Google" id="ProtNLM"/>
    </source>
</evidence>
<dbReference type="Proteomes" id="UP000672657">
    <property type="component" value="Unassembled WGS sequence"/>
</dbReference>
<dbReference type="EMBL" id="CAJPVI010000033">
    <property type="protein sequence ID" value="CAG2155470.1"/>
    <property type="molecule type" value="Genomic_DNA"/>
</dbReference>
<reference evidence="1 2" key="1">
    <citation type="submission" date="2021-03" db="EMBL/GenBank/DDBJ databases">
        <authorList>
            <person name="Peeters C."/>
        </authorList>
    </citation>
    <scope>NUCLEOTIDE SEQUENCE [LARGE SCALE GENOMIC DNA]</scope>
    <source>
        <strain evidence="1 2">LMG 26411</strain>
    </source>
</reference>
<organism evidence="1 2">
    <name type="scientific">Cupriavidus numazuensis</name>
    <dbReference type="NCBI Taxonomy" id="221992"/>
    <lineage>
        <taxon>Bacteria</taxon>
        <taxon>Pseudomonadati</taxon>
        <taxon>Pseudomonadota</taxon>
        <taxon>Betaproteobacteria</taxon>
        <taxon>Burkholderiales</taxon>
        <taxon>Burkholderiaceae</taxon>
        <taxon>Cupriavidus</taxon>
    </lineage>
</organism>
<sequence length="407" mass="46141">MQPIHNNITMKRRHTKDLSDQFMIPYWVLDRILSANFRLTTYTVNALAVTKGLSSIYEVEHADIERLRDDQKSMSVVFATPFLAYLPTLTSPDDWRSYIEGRTPTSSVSLLSQMTPELSLVQSMQLEQANRAYINAIYDVLNMSLLAAPLLGMSIELADYLRSIPQHQIDLAIAERRIPLFKWRLPSRLFWFEVNAGRLTPDVVAHYIMDSAPIRADRLPHSGAWGNFRLPRYVNQAFCEGFIRLRCRAKGVAALFNVTVDKMRDLYVRIHGESSPSGQPPGSPAWYLESASRRVQSTTLIWLFRSALAEQATIPEAFISAMDISRRFFSDNFMPSERAFHLARSLSTDEDLAIRACRSCATPYLASNTAAKIELSQSFQCPCCSGALSSPNSPLRRRKRGRPRVNP</sequence>
<keyword evidence="2" id="KW-1185">Reference proteome</keyword>
<name>A0ABN7Q5L0_9BURK</name>
<gene>
    <name evidence="1" type="ORF">LMG26411_04954</name>
</gene>
<dbReference type="SUPFAM" id="SSF160930">
    <property type="entry name" value="FlhC-like"/>
    <property type="match status" value="1"/>
</dbReference>
<evidence type="ECO:0000313" key="2">
    <source>
        <dbReference type="Proteomes" id="UP000672657"/>
    </source>
</evidence>
<proteinExistence type="predicted"/>
<evidence type="ECO:0000313" key="1">
    <source>
        <dbReference type="EMBL" id="CAG2155470.1"/>
    </source>
</evidence>
<accession>A0ABN7Q5L0</accession>
<protein>
    <recommendedName>
        <fullName evidence="3">Transcriptional activator FlhC</fullName>
    </recommendedName>
</protein>